<evidence type="ECO:0000313" key="1">
    <source>
        <dbReference type="EMBL" id="GGC35370.1"/>
    </source>
</evidence>
<keyword evidence="2" id="KW-1185">Reference proteome</keyword>
<dbReference type="InterPro" id="IPR027417">
    <property type="entry name" value="P-loop_NTPase"/>
</dbReference>
<reference evidence="2" key="1">
    <citation type="journal article" date="2019" name="Int. J. Syst. Evol. Microbiol.">
        <title>The Global Catalogue of Microorganisms (GCM) 10K type strain sequencing project: providing services to taxonomists for standard genome sequencing and annotation.</title>
        <authorList>
            <consortium name="The Broad Institute Genomics Platform"/>
            <consortium name="The Broad Institute Genome Sequencing Center for Infectious Disease"/>
            <person name="Wu L."/>
            <person name="Ma J."/>
        </authorList>
    </citation>
    <scope>NUCLEOTIDE SEQUENCE [LARGE SCALE GENOMIC DNA]</scope>
    <source>
        <strain evidence="2">CGMCC 1.12479</strain>
    </source>
</reference>
<gene>
    <name evidence="1" type="ORF">GCM10010993_12860</name>
</gene>
<dbReference type="SUPFAM" id="SSF52540">
    <property type="entry name" value="P-loop containing nucleoside triphosphate hydrolases"/>
    <property type="match status" value="1"/>
</dbReference>
<proteinExistence type="predicted"/>
<protein>
    <submittedName>
        <fullName evidence="1">Uncharacterized protein</fullName>
    </submittedName>
</protein>
<sequence length="824" mass="96100">MTDITNKEKHIIFNVYNSGKGKERKFVNESLEITELNKVLTSNKKKYKEWSFTENLHDVKDDAFVFRILNKEYKSYVEKKLESLCIPPNVTYDLDEVEKYTVLIYFFDNKICDKEVRKYVSKGFAKLLDCELTSNIQFKSHVFKKGTNFRIHNHVNTEFIIFHVLAEVGYSCSGRTGASLLSGEKKRRGSYIHGIVPKQSAKSKLINQFDQREDFFSLLKYKEAYLKKMIPRLDEIFASGNGNIRDLISLVSVTSKLINSNKISNNIIEKFLKKDQSKIDEILISVRKVFRNDFYPEILFYDHKMEKSYCISDLLKDMNKFEYFQTDTIHLMGLEEAENEMRNYLKKFIDIDNKKIVGDNDIHFLKAAAGIGKTEIIIKMRDSVIAVPTHNLKDETAKRLRKLFPEKEIRVSPEIPDFSKEVKMRVESLFESGRNSFVRTFLSNLTEDPTTENGTKEDQNLAKKYLEDLEHVNEPGEYLIITTHHKGLFSSFGKRLIIFDEDPYNLLLEQNSFDLVKLIRFANRFQDNSPERNAFNFIIEELNKTNYQEVRRFPQEIFSGLESNILKRVNQDDKLQAIVHFLYSHSYLKIKTKGVEKVNFIMKRAFPEDATCLILSATLSRELYQNLLGKEIGLNYLDISNVKHKGKIYQNSDFSYSKSQKETWDYLVKEKIKGRFVITFKPFKEEFNSKREDINFYFFNCSGYNGLKGKDIVVLGTPRMSPIRYKLIANVLGIPVENLNSSSKLVERNGRSVIFYSLNNPTLMNIELDLIEGELIQAIGRARALREENASVHVFTNFPLPQFVQIDEPNELEHNKSFYPVEIE</sequence>
<comment type="caution">
    <text evidence="1">The sequence shown here is derived from an EMBL/GenBank/DDBJ whole genome shotgun (WGS) entry which is preliminary data.</text>
</comment>
<organism evidence="1 2">
    <name type="scientific">Belliella aquatica</name>
    <dbReference type="NCBI Taxonomy" id="1323734"/>
    <lineage>
        <taxon>Bacteria</taxon>
        <taxon>Pseudomonadati</taxon>
        <taxon>Bacteroidota</taxon>
        <taxon>Cytophagia</taxon>
        <taxon>Cytophagales</taxon>
        <taxon>Cyclobacteriaceae</taxon>
        <taxon>Belliella</taxon>
    </lineage>
</organism>
<accession>A0ABQ1M6S9</accession>
<evidence type="ECO:0000313" key="2">
    <source>
        <dbReference type="Proteomes" id="UP000635885"/>
    </source>
</evidence>
<name>A0ABQ1M6S9_9BACT</name>
<dbReference type="RefSeq" id="WP_188440871.1">
    <property type="nucleotide sequence ID" value="NZ_BMFD01000003.1"/>
</dbReference>
<dbReference type="Proteomes" id="UP000635885">
    <property type="component" value="Unassembled WGS sequence"/>
</dbReference>
<dbReference type="EMBL" id="BMFD01000003">
    <property type="protein sequence ID" value="GGC35370.1"/>
    <property type="molecule type" value="Genomic_DNA"/>
</dbReference>